<gene>
    <name evidence="1" type="ordered locus">Csac_3032</name>
</gene>
<dbReference type="Proteomes" id="UP000000256">
    <property type="component" value="Chromosome"/>
</dbReference>
<dbReference type="AlphaFoldDB" id="G2JCH8"/>
<name>G2JCH8_CALS8</name>
<dbReference type="STRING" id="351627.Csac_3032"/>
<dbReference type="EMBL" id="CP000679">
    <property type="protein sequence ID" value="AEN71928.1"/>
    <property type="molecule type" value="Genomic_DNA"/>
</dbReference>
<evidence type="ECO:0000313" key="2">
    <source>
        <dbReference type="Proteomes" id="UP000000256"/>
    </source>
</evidence>
<dbReference type="RefSeq" id="WP_011918079.1">
    <property type="nucleotide sequence ID" value="NC_009437.1"/>
</dbReference>
<dbReference type="KEGG" id="csc:Csac_3032"/>
<reference evidence="1 2" key="1">
    <citation type="journal article" date="2008" name="Appl. Environ. Microbiol.">
        <title>Hydrogenomics of the extremely thermophilic bacterium Caldicellulosiruptor saccharolyticus.</title>
        <authorList>
            <person name="van de Werken H.J."/>
            <person name="Verhaart M.R."/>
            <person name="VanFossen A.L."/>
            <person name="Willquist K."/>
            <person name="Lewis D.L."/>
            <person name="Nichols J.D."/>
            <person name="Goorissen H.P."/>
            <person name="Mongodin E.F."/>
            <person name="Nelson K.E."/>
            <person name="van Niel E.W."/>
            <person name="Stams A.J."/>
            <person name="Ward D.E."/>
            <person name="de Vos W.M."/>
            <person name="van der Oost J."/>
            <person name="Kelly R.M."/>
            <person name="Kengen S.W."/>
        </authorList>
    </citation>
    <scope>NUCLEOTIDE SEQUENCE [LARGE SCALE GENOMIC DNA]</scope>
    <source>
        <strain evidence="2">ATCC 43494 / DSM 8903 / Tp8T 6331</strain>
    </source>
</reference>
<dbReference type="HOGENOM" id="CLU_2987946_0_0_9"/>
<organism evidence="1 2">
    <name type="scientific">Caldicellulosiruptor saccharolyticus (strain ATCC 43494 / DSM 8903 / Tp8T 6331)</name>
    <dbReference type="NCBI Taxonomy" id="351627"/>
    <lineage>
        <taxon>Bacteria</taxon>
        <taxon>Bacillati</taxon>
        <taxon>Bacillota</taxon>
        <taxon>Bacillota incertae sedis</taxon>
        <taxon>Caldicellulosiruptorales</taxon>
        <taxon>Caldicellulosiruptoraceae</taxon>
        <taxon>Caldicellulosiruptor</taxon>
    </lineage>
</organism>
<keyword evidence="2" id="KW-1185">Reference proteome</keyword>
<sequence length="56" mass="6895">MFETSAMAELHKIREQIYEETKNMSDEEFIEFIRKEAEKVKEEMRLLKEETRKQVN</sequence>
<proteinExistence type="predicted"/>
<evidence type="ECO:0000313" key="1">
    <source>
        <dbReference type="EMBL" id="AEN71928.1"/>
    </source>
</evidence>
<protein>
    <submittedName>
        <fullName evidence="1">Uncharacterized protein</fullName>
    </submittedName>
</protein>
<accession>G2JCH8</accession>